<dbReference type="PRINTS" id="PR00080">
    <property type="entry name" value="SDRFAMILY"/>
</dbReference>
<comment type="similarity">
    <text evidence="1">Belongs to the short-chain dehydrogenases/reductases (SDR) family.</text>
</comment>
<gene>
    <name evidence="3" type="ORF">DLM78_06810</name>
</gene>
<dbReference type="Proteomes" id="UP000266669">
    <property type="component" value="Unassembled WGS sequence"/>
</dbReference>
<evidence type="ECO:0000256" key="1">
    <source>
        <dbReference type="ARBA" id="ARBA00006484"/>
    </source>
</evidence>
<evidence type="ECO:0000313" key="3">
    <source>
        <dbReference type="EMBL" id="RHX88629.1"/>
    </source>
</evidence>
<evidence type="ECO:0000313" key="4">
    <source>
        <dbReference type="Proteomes" id="UP000266669"/>
    </source>
</evidence>
<sequence length="255" mass="27415">MKDKVAVVTGGNSGIGKAIVLEFVSRGVKVVFCARREEEGKALETEIRSKGGDAYFIACDVVLEDQIKKVVDFAVDKFGRLDFGINNAGIPGPSISLHEYTEKLWDKVIDVNLKGTWLSMKHQIAAMLKSGGGSIVNVSSIHGINGAEPEWKISPYTASKHGVVGLTKSGALEYAERNIRINAVCPGFVKTDIIEGIVKNSNDPLETEKQMARLHPVNRIATPEEVAKVAVWLCSSDASFITGTALPVDGGYSAQ</sequence>
<keyword evidence="2" id="KW-0560">Oxidoreductase</keyword>
<name>A0A8B3CVE2_9LEPT</name>
<dbReference type="AlphaFoldDB" id="A0A8B3CVE2"/>
<dbReference type="PANTHER" id="PTHR24321:SF11">
    <property type="entry name" value="BLR0893 PROTEIN"/>
    <property type="match status" value="1"/>
</dbReference>
<dbReference type="FunFam" id="3.40.50.720:FF:000084">
    <property type="entry name" value="Short-chain dehydrogenase reductase"/>
    <property type="match status" value="1"/>
</dbReference>
<dbReference type="GO" id="GO:0016491">
    <property type="term" value="F:oxidoreductase activity"/>
    <property type="evidence" value="ECO:0007669"/>
    <property type="project" value="UniProtKB-KW"/>
</dbReference>
<organism evidence="3 4">
    <name type="scientific">Leptospira stimsonii</name>
    <dbReference type="NCBI Taxonomy" id="2202203"/>
    <lineage>
        <taxon>Bacteria</taxon>
        <taxon>Pseudomonadati</taxon>
        <taxon>Spirochaetota</taxon>
        <taxon>Spirochaetia</taxon>
        <taxon>Leptospirales</taxon>
        <taxon>Leptospiraceae</taxon>
        <taxon>Leptospira</taxon>
    </lineage>
</organism>
<dbReference type="RefSeq" id="WP_118981150.1">
    <property type="nucleotide sequence ID" value="NZ_QHCS01000001.1"/>
</dbReference>
<dbReference type="PANTHER" id="PTHR24321">
    <property type="entry name" value="DEHYDROGENASES, SHORT CHAIN"/>
    <property type="match status" value="1"/>
</dbReference>
<accession>A0A8B3CVE2</accession>
<proteinExistence type="inferred from homology"/>
<dbReference type="EMBL" id="QHCS01000001">
    <property type="protein sequence ID" value="RHX88629.1"/>
    <property type="molecule type" value="Genomic_DNA"/>
</dbReference>
<dbReference type="Gene3D" id="3.40.50.720">
    <property type="entry name" value="NAD(P)-binding Rossmann-like Domain"/>
    <property type="match status" value="1"/>
</dbReference>
<protein>
    <submittedName>
        <fullName evidence="3">3-oxoacyl-ACP reductase</fullName>
    </submittedName>
</protein>
<dbReference type="InterPro" id="IPR002347">
    <property type="entry name" value="SDR_fam"/>
</dbReference>
<dbReference type="InterPro" id="IPR036291">
    <property type="entry name" value="NAD(P)-bd_dom_sf"/>
</dbReference>
<dbReference type="NCBIfam" id="NF005559">
    <property type="entry name" value="PRK07231.1"/>
    <property type="match status" value="1"/>
</dbReference>
<dbReference type="Pfam" id="PF13561">
    <property type="entry name" value="adh_short_C2"/>
    <property type="match status" value="1"/>
</dbReference>
<dbReference type="SUPFAM" id="SSF51735">
    <property type="entry name" value="NAD(P)-binding Rossmann-fold domains"/>
    <property type="match status" value="1"/>
</dbReference>
<dbReference type="CDD" id="cd05233">
    <property type="entry name" value="SDR_c"/>
    <property type="match status" value="1"/>
</dbReference>
<reference evidence="4" key="1">
    <citation type="submission" date="2018-05" db="EMBL/GenBank/DDBJ databases">
        <title>Leptospira yasudae sp. nov. and Leptospira stimsonii sp. nov., two pathogenic species of the genus Leptospira isolated from environmental sources.</title>
        <authorList>
            <person name="Casanovas-Massana A."/>
            <person name="Hamond C."/>
            <person name="Santos L.A."/>
            <person name="Hacker K.P."/>
            <person name="Balassiano I."/>
            <person name="Medeiros M.A."/>
            <person name="Reis M.G."/>
            <person name="Ko A.I."/>
            <person name="Wunder E.A."/>
        </authorList>
    </citation>
    <scope>NUCLEOTIDE SEQUENCE [LARGE SCALE GENOMIC DNA]</scope>
    <source>
        <strain evidence="4">AMB6-RJ</strain>
    </source>
</reference>
<dbReference type="PRINTS" id="PR00081">
    <property type="entry name" value="GDHRDH"/>
</dbReference>
<evidence type="ECO:0000256" key="2">
    <source>
        <dbReference type="ARBA" id="ARBA00023002"/>
    </source>
</evidence>
<comment type="caution">
    <text evidence="3">The sequence shown here is derived from an EMBL/GenBank/DDBJ whole genome shotgun (WGS) entry which is preliminary data.</text>
</comment>